<feature type="domain" description="DUF6851" evidence="2">
    <location>
        <begin position="62"/>
        <end position="199"/>
    </location>
</feature>
<dbReference type="AlphaFoldDB" id="A0AAN7YQ84"/>
<keyword evidence="5" id="KW-1185">Reference proteome</keyword>
<evidence type="ECO:0000256" key="1">
    <source>
        <dbReference type="SAM" id="SignalP"/>
    </source>
</evidence>
<dbReference type="InterPro" id="IPR049283">
    <property type="entry name" value="DUF6851"/>
</dbReference>
<dbReference type="InterPro" id="IPR055161">
    <property type="entry name" value="NapH1-like_2nd"/>
</dbReference>
<organism evidence="4 5">
    <name type="scientific">Dictyostelium firmibasis</name>
    <dbReference type="NCBI Taxonomy" id="79012"/>
    <lineage>
        <taxon>Eukaryota</taxon>
        <taxon>Amoebozoa</taxon>
        <taxon>Evosea</taxon>
        <taxon>Eumycetozoa</taxon>
        <taxon>Dictyostelia</taxon>
        <taxon>Dictyosteliales</taxon>
        <taxon>Dictyosteliaceae</taxon>
        <taxon>Dictyostelium</taxon>
    </lineage>
</organism>
<protein>
    <recommendedName>
        <fullName evidence="6">Phosphatidic acid phosphatase type 2/haloperoxidase domain-containing protein</fullName>
    </recommendedName>
</protein>
<dbReference type="InterPro" id="IPR036938">
    <property type="entry name" value="PAP2/HPO_sf"/>
</dbReference>
<proteinExistence type="predicted"/>
<evidence type="ECO:0000313" key="4">
    <source>
        <dbReference type="EMBL" id="KAK5579829.1"/>
    </source>
</evidence>
<reference evidence="4 5" key="1">
    <citation type="submission" date="2023-11" db="EMBL/GenBank/DDBJ databases">
        <title>Dfirmibasis_genome.</title>
        <authorList>
            <person name="Edelbroek B."/>
            <person name="Kjellin J."/>
            <person name="Jerlstrom-Hultqvist J."/>
            <person name="Soderbom F."/>
        </authorList>
    </citation>
    <scope>NUCLEOTIDE SEQUENCE [LARGE SCALE GENOMIC DNA]</scope>
    <source>
        <strain evidence="4 5">TNS-C-14</strain>
    </source>
</reference>
<name>A0AAN7YQ84_9MYCE</name>
<evidence type="ECO:0000259" key="3">
    <source>
        <dbReference type="Pfam" id="PF22778"/>
    </source>
</evidence>
<dbReference type="Pfam" id="PF21167">
    <property type="entry name" value="DUF6851"/>
    <property type="match status" value="1"/>
</dbReference>
<feature type="chain" id="PRO_5042947892" description="Phosphatidic acid phosphatase type 2/haloperoxidase domain-containing protein" evidence="1">
    <location>
        <begin position="22"/>
        <end position="488"/>
    </location>
</feature>
<evidence type="ECO:0000259" key="2">
    <source>
        <dbReference type="Pfam" id="PF21167"/>
    </source>
</evidence>
<dbReference type="PANTHER" id="PTHR34599">
    <property type="entry name" value="PEROXIDASE-RELATED"/>
    <property type="match status" value="1"/>
</dbReference>
<gene>
    <name evidence="4" type="ORF">RB653_009516</name>
</gene>
<feature type="domain" description="Vanadium-dependent haloperoxidase NapH1-like second helical-bundle" evidence="3">
    <location>
        <begin position="311"/>
        <end position="478"/>
    </location>
</feature>
<evidence type="ECO:0008006" key="6">
    <source>
        <dbReference type="Google" id="ProtNLM"/>
    </source>
</evidence>
<dbReference type="PANTHER" id="PTHR34599:SF2">
    <property type="entry name" value="TRAF-TYPE DOMAIN-CONTAINING PROTEIN"/>
    <property type="match status" value="1"/>
</dbReference>
<dbReference type="Pfam" id="PF22778">
    <property type="entry name" value="VCPO_2nd"/>
    <property type="match status" value="1"/>
</dbReference>
<dbReference type="CDD" id="cd03398">
    <property type="entry name" value="PAP2_haloperoxidase"/>
    <property type="match status" value="1"/>
</dbReference>
<dbReference type="Proteomes" id="UP001344447">
    <property type="component" value="Unassembled WGS sequence"/>
</dbReference>
<dbReference type="Gene3D" id="1.10.606.20">
    <property type="match status" value="1"/>
</dbReference>
<evidence type="ECO:0000313" key="5">
    <source>
        <dbReference type="Proteomes" id="UP001344447"/>
    </source>
</evidence>
<comment type="caution">
    <text evidence="4">The sequence shown here is derived from an EMBL/GenBank/DDBJ whole genome shotgun (WGS) entry which is preliminary data.</text>
</comment>
<dbReference type="SUPFAM" id="SSF48317">
    <property type="entry name" value="Acid phosphatase/Vanadium-dependent haloperoxidase"/>
    <property type="match status" value="1"/>
</dbReference>
<keyword evidence="1" id="KW-0732">Signal</keyword>
<dbReference type="InterPro" id="IPR052559">
    <property type="entry name" value="V-haloperoxidase"/>
</dbReference>
<accession>A0AAN7YQ84</accession>
<sequence>MKFFIFYIIALLSILNLGINATSYDFTDFPNASIVITWNNILLNAIHKASPPPTVVSRSLSMVHTAIYDSWAYYTDSTGVFLINKKNCSSNLDKNEIEIKKSISFAAYRTLVDLYPLSIDNYNQKMKDLGYDINDNNIKLDNSVGIGNLASKLLLENRWLDGSNQKAIYGGKNYSDWTNYQPRNDAQPSPLRKPDNWQPLLVPVKNSTAVIQSFSTPQWGSVKPFSMVSGSQLRPTTPPPYYLNNNTKDSLINSAWELISFTQNMTDERKVIAEYFGDGPNSVLPPGHWNLFAQFVSKRDNHTIEQDVRMYFMLNNAMLDSGIACWDCKRYFDNARPVTMIPILLKGIKVTGWHGVCQENVEFDLSEWIPYQDPYVITPPFSDYTSGHSTFSSAAAEILKRFTGSDKFGDSVTIKAGSSLFETNCTFPVPKTDITLYWDTFTEAAQQACISRRYGGIHYDFSDFEARKMGRKIGEMVWNKSQLLFNNK</sequence>
<dbReference type="EMBL" id="JAVFKY010000003">
    <property type="protein sequence ID" value="KAK5579829.1"/>
    <property type="molecule type" value="Genomic_DNA"/>
</dbReference>
<feature type="signal peptide" evidence="1">
    <location>
        <begin position="1"/>
        <end position="21"/>
    </location>
</feature>